<gene>
    <name evidence="3" type="ORF">FCS05_13885</name>
    <name evidence="2" type="ORF">HNQ10_003480</name>
</gene>
<feature type="transmembrane region" description="Helical" evidence="1">
    <location>
        <begin position="69"/>
        <end position="94"/>
    </location>
</feature>
<keyword evidence="1" id="KW-0812">Transmembrane</keyword>
<dbReference type="Proteomes" id="UP000536909">
    <property type="component" value="Unassembled WGS sequence"/>
</dbReference>
<feature type="transmembrane region" description="Helical" evidence="1">
    <location>
        <begin position="183"/>
        <end position="202"/>
    </location>
</feature>
<evidence type="ECO:0000313" key="2">
    <source>
        <dbReference type="EMBL" id="MBB5296630.1"/>
    </source>
</evidence>
<feature type="transmembrane region" description="Helical" evidence="1">
    <location>
        <begin position="424"/>
        <end position="442"/>
    </location>
</feature>
<evidence type="ECO:0000256" key="1">
    <source>
        <dbReference type="SAM" id="Phobius"/>
    </source>
</evidence>
<keyword evidence="5" id="KW-1185">Reference proteome</keyword>
<dbReference type="Proteomes" id="UP000308000">
    <property type="component" value="Unassembled WGS sequence"/>
</dbReference>
<dbReference type="RefSeq" id="WP_129118607.1">
    <property type="nucleotide sequence ID" value="NZ_BSUI01000039.1"/>
</dbReference>
<feature type="transmembrane region" description="Helical" evidence="1">
    <location>
        <begin position="115"/>
        <end position="145"/>
    </location>
</feature>
<keyword evidence="1" id="KW-0472">Membrane</keyword>
<sequence>MRAAPGSLGWLVGKQLGWQWRGLTGGQRTGLIALLVAILLITLFLYMALRALLRDVNLNAPLPDQVFGPVLLAEVFFFTLMVSAAVTAALEALFTRGDLDLLLHSPTPPRTVLASRALGVMLSTALTAALFLVPLLLILLVLGVWRGLGLLGWWVAASALAASLGLWLTLGLVGWIGVRRTRTVASVIGALFGASVFLVSQWPNMMGGAGRDRIALFSALAQISPGTGNWPGRGSLLWWPVRAAWLEPGPLLALLVGAALILAGTISALTRRFTQGVQEAGESGGRRAATARGGTRPLRFASGGQATLLKEWRLILRDPEVLSRTLLQLVYLLPLFLSIARGSVSGAVGAALVLLTANLASNLARLTLDAEDAPDLLITAPRSPAALQREKWLAAVLPTTLLGVVGLLLLAARGALGPGVPSSLMLFPLVLLGTGGAALMVLWQPLPLRRADAFRKRESRPLVNVVSSLVFQGGLSATAYAVTRGQAWGLVTLIVALAALGLLFSLRKSDVR</sequence>
<reference evidence="3 4" key="1">
    <citation type="submission" date="2019-04" db="EMBL/GenBank/DDBJ databases">
        <title>Deinococcus metalilatus MA1002 mutant No.5.</title>
        <authorList>
            <person name="Park W."/>
            <person name="Park C."/>
        </authorList>
    </citation>
    <scope>NUCLEOTIDE SEQUENCE [LARGE SCALE GENOMIC DNA]</scope>
    <source>
        <strain evidence="3 4">MA1002-m5</strain>
    </source>
</reference>
<accession>A0AAJ5F380</accession>
<organism evidence="3 4">
    <name type="scientific">Deinococcus metallilatus</name>
    <dbReference type="NCBI Taxonomy" id="1211322"/>
    <lineage>
        <taxon>Bacteria</taxon>
        <taxon>Thermotogati</taxon>
        <taxon>Deinococcota</taxon>
        <taxon>Deinococci</taxon>
        <taxon>Deinococcales</taxon>
        <taxon>Deinococcaceae</taxon>
        <taxon>Deinococcus</taxon>
    </lineage>
</organism>
<feature type="transmembrane region" description="Helical" evidence="1">
    <location>
        <begin position="462"/>
        <end position="481"/>
    </location>
</feature>
<dbReference type="EMBL" id="JACHFV010000012">
    <property type="protein sequence ID" value="MBB5296630.1"/>
    <property type="molecule type" value="Genomic_DNA"/>
</dbReference>
<comment type="caution">
    <text evidence="3">The sequence shown here is derived from an EMBL/GenBank/DDBJ whole genome shotgun (WGS) entry which is preliminary data.</text>
</comment>
<feature type="transmembrane region" description="Helical" evidence="1">
    <location>
        <begin position="31"/>
        <end position="49"/>
    </location>
</feature>
<reference evidence="2 5" key="2">
    <citation type="submission" date="2020-08" db="EMBL/GenBank/DDBJ databases">
        <title>Genomic Encyclopedia of Type Strains, Phase IV (KMG-IV): sequencing the most valuable type-strain genomes for metagenomic binning, comparative biology and taxonomic classification.</title>
        <authorList>
            <person name="Goeker M."/>
        </authorList>
    </citation>
    <scope>NUCLEOTIDE SEQUENCE [LARGE SCALE GENOMIC DNA]</scope>
    <source>
        <strain evidence="2 5">DSM 105434</strain>
    </source>
</reference>
<proteinExistence type="predicted"/>
<evidence type="ECO:0000313" key="3">
    <source>
        <dbReference type="EMBL" id="TLK24642.1"/>
    </source>
</evidence>
<evidence type="ECO:0000313" key="4">
    <source>
        <dbReference type="Proteomes" id="UP000308000"/>
    </source>
</evidence>
<feature type="transmembrane region" description="Helical" evidence="1">
    <location>
        <begin position="151"/>
        <end position="176"/>
    </location>
</feature>
<name>A0AAJ5F380_9DEIO</name>
<feature type="transmembrane region" description="Helical" evidence="1">
    <location>
        <begin position="487"/>
        <end position="506"/>
    </location>
</feature>
<dbReference type="EMBL" id="VBRC01000010">
    <property type="protein sequence ID" value="TLK24642.1"/>
    <property type="molecule type" value="Genomic_DNA"/>
</dbReference>
<dbReference type="AlphaFoldDB" id="A0AAJ5F380"/>
<feature type="transmembrane region" description="Helical" evidence="1">
    <location>
        <begin position="251"/>
        <end position="269"/>
    </location>
</feature>
<evidence type="ECO:0000313" key="5">
    <source>
        <dbReference type="Proteomes" id="UP000536909"/>
    </source>
</evidence>
<protein>
    <submittedName>
        <fullName evidence="2">ABC-2 type transport system permease protein</fullName>
    </submittedName>
</protein>
<keyword evidence="1" id="KW-1133">Transmembrane helix</keyword>
<feature type="transmembrane region" description="Helical" evidence="1">
    <location>
        <begin position="392"/>
        <end position="412"/>
    </location>
</feature>